<dbReference type="GO" id="GO:0043709">
    <property type="term" value="P:cell adhesion involved in single-species biofilm formation"/>
    <property type="evidence" value="ECO:0007669"/>
    <property type="project" value="TreeGrafter"/>
</dbReference>
<evidence type="ECO:0000256" key="3">
    <source>
        <dbReference type="ARBA" id="ARBA00022729"/>
    </source>
</evidence>
<protein>
    <submittedName>
        <fullName evidence="7">Fimbrial protein</fullName>
    </submittedName>
</protein>
<dbReference type="InterPro" id="IPR050263">
    <property type="entry name" value="Bact_Fimbrial_Adh_Pro"/>
</dbReference>
<dbReference type="Pfam" id="PF00419">
    <property type="entry name" value="Fimbrial"/>
    <property type="match status" value="1"/>
</dbReference>
<evidence type="ECO:0000313" key="7">
    <source>
        <dbReference type="EMBL" id="XBV45155.1"/>
    </source>
</evidence>
<evidence type="ECO:0000256" key="1">
    <source>
        <dbReference type="ARBA" id="ARBA00004561"/>
    </source>
</evidence>
<accession>A0AAU7TWV3</accession>
<gene>
    <name evidence="7" type="ORF">AAF463_02125</name>
</gene>
<keyword evidence="4" id="KW-0281">Fimbrium</keyword>
<evidence type="ECO:0000256" key="4">
    <source>
        <dbReference type="ARBA" id="ARBA00023263"/>
    </source>
</evidence>
<dbReference type="Gene3D" id="2.60.40.3310">
    <property type="match status" value="1"/>
</dbReference>
<name>A0AAU7TWV3_9GAMM</name>
<feature type="domain" description="Fimbrial-type adhesion" evidence="6">
    <location>
        <begin position="200"/>
        <end position="336"/>
    </location>
</feature>
<dbReference type="InterPro" id="IPR008966">
    <property type="entry name" value="Adhesion_dom_sf"/>
</dbReference>
<dbReference type="RefSeq" id="WP_350261453.1">
    <property type="nucleotide sequence ID" value="NZ_CP158292.1"/>
</dbReference>
<dbReference type="InterPro" id="IPR000259">
    <property type="entry name" value="Adhesion_dom_fimbrial"/>
</dbReference>
<evidence type="ECO:0000256" key="5">
    <source>
        <dbReference type="SAM" id="SignalP"/>
    </source>
</evidence>
<feature type="signal peptide" evidence="5">
    <location>
        <begin position="1"/>
        <end position="22"/>
    </location>
</feature>
<comment type="similarity">
    <text evidence="2">Belongs to the fimbrial protein family.</text>
</comment>
<proteinExistence type="inferred from homology"/>
<evidence type="ECO:0000256" key="2">
    <source>
        <dbReference type="ARBA" id="ARBA00006671"/>
    </source>
</evidence>
<dbReference type="PANTHER" id="PTHR33420">
    <property type="entry name" value="FIMBRIAL SUBUNIT ELFA-RELATED"/>
    <property type="match status" value="1"/>
</dbReference>
<sequence length="336" mass="34692">MRLFLLLPSIFFIGLYVNFAQAYTCTTTTAATTISPPAIVIQRDLPVGSLIGSQITSGAVNTFNCTNTAPALTYQSVGVKGTGNYVTTIGGRRIYSTNIAGIGFAIGAVSVNNCNNFSGWVDGTGTGDGNANNRLLCSVNGLMAGQPLREQALLQFYKTGPTGSGMVTAQEAGAFILRNNQALWHSPGSTILMNGFSVTTLACSVSNTAIAVNMGNVDKRAFSGTGSSPDASFTRNFTLPLNCNAGTRINVKIDGNAQNSANGVLNLTSGANTASGVGVQLLFNNAPVQLGANIVAGTSASAGNYNIPLQARYYQTTATITPGTANSSATFTLTYQ</sequence>
<dbReference type="Gene3D" id="2.60.40.1090">
    <property type="entry name" value="Fimbrial-type adhesion domain"/>
    <property type="match status" value="1"/>
</dbReference>
<dbReference type="InterPro" id="IPR036937">
    <property type="entry name" value="Adhesion_dom_fimbrial_sf"/>
</dbReference>
<dbReference type="SUPFAM" id="SSF49401">
    <property type="entry name" value="Bacterial adhesins"/>
    <property type="match status" value="1"/>
</dbReference>
<dbReference type="EMBL" id="CP158292">
    <property type="protein sequence ID" value="XBV45155.1"/>
    <property type="molecule type" value="Genomic_DNA"/>
</dbReference>
<keyword evidence="3 5" id="KW-0732">Signal</keyword>
<dbReference type="AlphaFoldDB" id="A0AAU7TWV3"/>
<feature type="chain" id="PRO_5043706087" evidence="5">
    <location>
        <begin position="23"/>
        <end position="336"/>
    </location>
</feature>
<evidence type="ECO:0000259" key="6">
    <source>
        <dbReference type="Pfam" id="PF00419"/>
    </source>
</evidence>
<organism evidence="7">
    <name type="scientific">Pantoea sp. BJ2</name>
    <dbReference type="NCBI Taxonomy" id="3141322"/>
    <lineage>
        <taxon>Bacteria</taxon>
        <taxon>Pseudomonadati</taxon>
        <taxon>Pseudomonadota</taxon>
        <taxon>Gammaproteobacteria</taxon>
        <taxon>Enterobacterales</taxon>
        <taxon>Erwiniaceae</taxon>
        <taxon>Pantoea</taxon>
    </lineage>
</organism>
<dbReference type="GO" id="GO:0009289">
    <property type="term" value="C:pilus"/>
    <property type="evidence" value="ECO:0007669"/>
    <property type="project" value="UniProtKB-SubCell"/>
</dbReference>
<reference evidence="7" key="1">
    <citation type="submission" date="2024-06" db="EMBL/GenBank/DDBJ databases">
        <title>Multiomics insights into the TNT degradation mechanism by Pantoea sp. BJ2 isolated from an ammunition destruction site.</title>
        <authorList>
            <person name="Luo J."/>
        </authorList>
    </citation>
    <scope>NUCLEOTIDE SEQUENCE</scope>
    <source>
        <strain evidence="7">BJ2</strain>
    </source>
</reference>
<comment type="subcellular location">
    <subcellularLocation>
        <location evidence="1">Fimbrium</location>
    </subcellularLocation>
</comment>
<dbReference type="PANTHER" id="PTHR33420:SF3">
    <property type="entry name" value="FIMBRIAL SUBUNIT ELFA"/>
    <property type="match status" value="1"/>
</dbReference>